<sequence>MYCESLFIRKTKCILSTHGDNVFKR</sequence>
<organism evidence="1 2">
    <name type="scientific">Zostera marina</name>
    <name type="common">Eelgrass</name>
    <dbReference type="NCBI Taxonomy" id="29655"/>
    <lineage>
        <taxon>Eukaryota</taxon>
        <taxon>Viridiplantae</taxon>
        <taxon>Streptophyta</taxon>
        <taxon>Embryophyta</taxon>
        <taxon>Tracheophyta</taxon>
        <taxon>Spermatophyta</taxon>
        <taxon>Magnoliopsida</taxon>
        <taxon>Liliopsida</taxon>
        <taxon>Zosteraceae</taxon>
        <taxon>Zostera</taxon>
    </lineage>
</organism>
<proteinExistence type="predicted"/>
<evidence type="ECO:0000313" key="2">
    <source>
        <dbReference type="Proteomes" id="UP000036987"/>
    </source>
</evidence>
<gene>
    <name evidence="1" type="ORF">ZOSMA_211G00100</name>
</gene>
<evidence type="ECO:0000313" key="1">
    <source>
        <dbReference type="EMBL" id="KMZ69501.1"/>
    </source>
</evidence>
<protein>
    <submittedName>
        <fullName evidence="1">Uncharacterized protein</fullName>
    </submittedName>
</protein>
<keyword evidence="2" id="KW-1185">Reference proteome</keyword>
<name>A0A0K9PKK7_ZOSMR</name>
<reference evidence="2" key="1">
    <citation type="journal article" date="2016" name="Nature">
        <title>The genome of the seagrass Zostera marina reveals angiosperm adaptation to the sea.</title>
        <authorList>
            <person name="Olsen J.L."/>
            <person name="Rouze P."/>
            <person name="Verhelst B."/>
            <person name="Lin Y.-C."/>
            <person name="Bayer T."/>
            <person name="Collen J."/>
            <person name="Dattolo E."/>
            <person name="De Paoli E."/>
            <person name="Dittami S."/>
            <person name="Maumus F."/>
            <person name="Michel G."/>
            <person name="Kersting A."/>
            <person name="Lauritano C."/>
            <person name="Lohaus R."/>
            <person name="Toepel M."/>
            <person name="Tonon T."/>
            <person name="Vanneste K."/>
            <person name="Amirebrahimi M."/>
            <person name="Brakel J."/>
            <person name="Bostroem C."/>
            <person name="Chovatia M."/>
            <person name="Grimwood J."/>
            <person name="Jenkins J.W."/>
            <person name="Jueterbock A."/>
            <person name="Mraz A."/>
            <person name="Stam W.T."/>
            <person name="Tice H."/>
            <person name="Bornberg-Bauer E."/>
            <person name="Green P.J."/>
            <person name="Pearson G.A."/>
            <person name="Procaccini G."/>
            <person name="Duarte C.M."/>
            <person name="Schmutz J."/>
            <person name="Reusch T.B.H."/>
            <person name="Van de Peer Y."/>
        </authorList>
    </citation>
    <scope>NUCLEOTIDE SEQUENCE [LARGE SCALE GENOMIC DNA]</scope>
    <source>
        <strain evidence="2">cv. Finnish</strain>
    </source>
</reference>
<dbReference type="Proteomes" id="UP000036987">
    <property type="component" value="Unassembled WGS sequence"/>
</dbReference>
<accession>A0A0K9PKK7</accession>
<dbReference type="AlphaFoldDB" id="A0A0K9PKK7"/>
<dbReference type="EMBL" id="LFYR01000760">
    <property type="protein sequence ID" value="KMZ69501.1"/>
    <property type="molecule type" value="Genomic_DNA"/>
</dbReference>
<comment type="caution">
    <text evidence="1">The sequence shown here is derived from an EMBL/GenBank/DDBJ whole genome shotgun (WGS) entry which is preliminary data.</text>
</comment>